<keyword evidence="3" id="KW-1185">Reference proteome</keyword>
<gene>
    <name evidence="2" type="primary">aph(9)-Ia</name>
    <name evidence="2" type="ORF">GCM10010449_61720</name>
</gene>
<feature type="domain" description="Aminoglycoside phosphotransferase" evidence="1">
    <location>
        <begin position="32"/>
        <end position="279"/>
    </location>
</feature>
<dbReference type="EMBL" id="BAAAUG010000126">
    <property type="protein sequence ID" value="GAA3132353.1"/>
    <property type="molecule type" value="Genomic_DNA"/>
</dbReference>
<organism evidence="2 3">
    <name type="scientific">Streptomyces rectiviolaceus</name>
    <dbReference type="NCBI Taxonomy" id="332591"/>
    <lineage>
        <taxon>Bacteria</taxon>
        <taxon>Bacillati</taxon>
        <taxon>Actinomycetota</taxon>
        <taxon>Actinomycetes</taxon>
        <taxon>Kitasatosporales</taxon>
        <taxon>Streptomycetaceae</taxon>
        <taxon>Streptomyces</taxon>
    </lineage>
</organism>
<dbReference type="InterPro" id="IPR011009">
    <property type="entry name" value="Kinase-like_dom_sf"/>
</dbReference>
<proteinExistence type="predicted"/>
<dbReference type="InterPro" id="IPR002575">
    <property type="entry name" value="Aminoglycoside_PTrfase"/>
</dbReference>
<dbReference type="RefSeq" id="WP_344526400.1">
    <property type="nucleotide sequence ID" value="NZ_BAAAUG010000126.1"/>
</dbReference>
<dbReference type="SUPFAM" id="SSF56112">
    <property type="entry name" value="Protein kinase-like (PK-like)"/>
    <property type="match status" value="1"/>
</dbReference>
<evidence type="ECO:0000313" key="3">
    <source>
        <dbReference type="Proteomes" id="UP001501637"/>
    </source>
</evidence>
<reference evidence="3" key="1">
    <citation type="journal article" date="2019" name="Int. J. Syst. Evol. Microbiol.">
        <title>The Global Catalogue of Microorganisms (GCM) 10K type strain sequencing project: providing services to taxonomists for standard genome sequencing and annotation.</title>
        <authorList>
            <consortium name="The Broad Institute Genomics Platform"/>
            <consortium name="The Broad Institute Genome Sequencing Center for Infectious Disease"/>
            <person name="Wu L."/>
            <person name="Ma J."/>
        </authorList>
    </citation>
    <scope>NUCLEOTIDE SEQUENCE [LARGE SCALE GENOMIC DNA]</scope>
    <source>
        <strain evidence="3">JCM 9092</strain>
    </source>
</reference>
<comment type="caution">
    <text evidence="2">The sequence shown here is derived from an EMBL/GenBank/DDBJ whole genome shotgun (WGS) entry which is preliminary data.</text>
</comment>
<accession>A0ABP6N558</accession>
<dbReference type="Gene3D" id="1.10.510.10">
    <property type="entry name" value="Transferase(Phosphotransferase) domain 1"/>
    <property type="match status" value="1"/>
</dbReference>
<evidence type="ECO:0000313" key="2">
    <source>
        <dbReference type="EMBL" id="GAA3132353.1"/>
    </source>
</evidence>
<dbReference type="Proteomes" id="UP001501637">
    <property type="component" value="Unassembled WGS sequence"/>
</dbReference>
<dbReference type="Gene3D" id="1.20.58.840">
    <property type="match status" value="1"/>
</dbReference>
<dbReference type="Pfam" id="PF01636">
    <property type="entry name" value="APH"/>
    <property type="match status" value="1"/>
</dbReference>
<evidence type="ECO:0000259" key="1">
    <source>
        <dbReference type="Pfam" id="PF01636"/>
    </source>
</evidence>
<protein>
    <submittedName>
        <fullName evidence="2">Aminoglycoside O-phosphotransferase APH(9)-Ia</fullName>
    </submittedName>
</protein>
<dbReference type="Gene3D" id="3.30.200.20">
    <property type="entry name" value="Phosphorylase Kinase, domain 1"/>
    <property type="match status" value="1"/>
</dbReference>
<sequence length="343" mass="37067">MIGKPGVDSGDITRHVQAAYGLRVVDVAPLALGADADAATFRLSADDGAYFLKLRRGTADDTTTRLQSYLAEAGVGSEAARVIAPLPDRDGRLSSPLDGYVAVLYPFVEGRSGFDVRLTQDQWTALGTCVRALHGVGLPPDLRSSIRVEAYGPLWRDKVRRHLASDTPQRLPDAPARELAAILKARRQQLSAIVERAEELAAVLRGRDRASVLCHGDLHAGNVVVADDGALVVVDWDDPVLAPPERDLMFIGGGVGGVWNEPAECAAFYRGYGRGTHEVDARTLAYYRCERIVQDTAEFCDELLLGAPHDGDDRALSLRHFAGQFRPDDVVDIAERTYAALGG</sequence>
<name>A0ABP6N558_9ACTN</name>